<dbReference type="RefSeq" id="WP_013866258.1">
    <property type="nucleotide sequence ID" value="NC_015636.1"/>
</dbReference>
<name>F8AMU9_METOI</name>
<reference evidence="2" key="1">
    <citation type="submission" date="2011-05" db="EMBL/GenBank/DDBJ databases">
        <title>Complete sequence of chromosome of Methanothermococcus okinawensis IH1.</title>
        <authorList>
            <consortium name="US DOE Joint Genome Institute"/>
            <person name="Lucas S."/>
            <person name="Han J."/>
            <person name="Lapidus A."/>
            <person name="Cheng J.-F."/>
            <person name="Goodwin L."/>
            <person name="Pitluck S."/>
            <person name="Peters L."/>
            <person name="Mikhailova N."/>
            <person name="Held B."/>
            <person name="Han C."/>
            <person name="Tapia R."/>
            <person name="Land M."/>
            <person name="Hauser L."/>
            <person name="Kyrpides N."/>
            <person name="Ivanova N."/>
            <person name="Pagani I."/>
            <person name="Sieprawska-Lupa M."/>
            <person name="Takai K."/>
            <person name="Miyazaki J."/>
            <person name="Whitman W."/>
            <person name="Woyke T."/>
        </authorList>
    </citation>
    <scope>NUCLEOTIDE SEQUENCE</scope>
    <source>
        <strain evidence="2">IH1</strain>
    </source>
</reference>
<dbReference type="AlphaFoldDB" id="F8AMU9"/>
<dbReference type="GeneID" id="10772190"/>
<feature type="domain" description="PRC-barrel" evidence="1">
    <location>
        <begin position="3"/>
        <end position="81"/>
    </location>
</feature>
<dbReference type="InterPro" id="IPR027275">
    <property type="entry name" value="PRC-brl_dom"/>
</dbReference>
<accession>F8AMU9</accession>
<dbReference type="OrthoDB" id="68960at2157"/>
<dbReference type="PANTHER" id="PTHR38137:SF1">
    <property type="entry name" value="PRC-BARREL DOMAIN-CONTAINING PROTEIN"/>
    <property type="match status" value="1"/>
</dbReference>
<dbReference type="SUPFAM" id="SSF50346">
    <property type="entry name" value="PRC-barrel domain"/>
    <property type="match status" value="1"/>
</dbReference>
<proteinExistence type="predicted"/>
<dbReference type="Pfam" id="PF05239">
    <property type="entry name" value="PRC"/>
    <property type="match status" value="1"/>
</dbReference>
<gene>
    <name evidence="2" type="ordered locus">Metok_0074</name>
</gene>
<dbReference type="eggNOG" id="arCOG02155">
    <property type="taxonomic scope" value="Archaea"/>
</dbReference>
<dbReference type="STRING" id="647113.Metok_0074"/>
<dbReference type="EMBL" id="CP002792">
    <property type="protein sequence ID" value="AEH06072.1"/>
    <property type="molecule type" value="Genomic_DNA"/>
</dbReference>
<dbReference type="Gene3D" id="2.30.30.240">
    <property type="entry name" value="PRC-barrel domain"/>
    <property type="match status" value="1"/>
</dbReference>
<organism evidence="2 3">
    <name type="scientific">Methanothermococcus okinawensis (strain DSM 14208 / JCM 11175 / IH1)</name>
    <dbReference type="NCBI Taxonomy" id="647113"/>
    <lineage>
        <taxon>Archaea</taxon>
        <taxon>Methanobacteriati</taxon>
        <taxon>Methanobacteriota</taxon>
        <taxon>Methanomada group</taxon>
        <taxon>Methanococci</taxon>
        <taxon>Methanococcales</taxon>
        <taxon>Methanococcaceae</taxon>
        <taxon>Methanothermococcus</taxon>
    </lineage>
</organism>
<keyword evidence="3" id="KW-1185">Reference proteome</keyword>
<dbReference type="Proteomes" id="UP000009296">
    <property type="component" value="Chromosome"/>
</dbReference>
<dbReference type="HOGENOM" id="CLU_170070_0_0_2"/>
<evidence type="ECO:0000259" key="1">
    <source>
        <dbReference type="Pfam" id="PF05239"/>
    </source>
</evidence>
<dbReference type="KEGG" id="mok:Metok_0074"/>
<dbReference type="InterPro" id="IPR011033">
    <property type="entry name" value="PRC_barrel-like_sf"/>
</dbReference>
<protein>
    <submittedName>
        <fullName evidence="2">PRC-barrel domain protein</fullName>
    </submittedName>
</protein>
<evidence type="ECO:0000313" key="2">
    <source>
        <dbReference type="EMBL" id="AEH06072.1"/>
    </source>
</evidence>
<evidence type="ECO:0000313" key="3">
    <source>
        <dbReference type="Proteomes" id="UP000009296"/>
    </source>
</evidence>
<dbReference type="PANTHER" id="PTHR38137">
    <property type="entry name" value="PRC-BARREL DOMAIN PROTEIN"/>
    <property type="match status" value="1"/>
</dbReference>
<sequence length="86" mass="9354">MAIKISEILGKEVYTTKGLYVGKTYDAMVDIEKSSVSGIVISDASKGCLKDNVSDPTKKIVLPYRIVESIGNIILIKPPATERKLV</sequence>